<dbReference type="InterPro" id="IPR006553">
    <property type="entry name" value="Leu-rich_rpt_Cys-con_subtyp"/>
</dbReference>
<evidence type="ECO:0000313" key="1">
    <source>
        <dbReference type="EMBL" id="KAK9121874.1"/>
    </source>
</evidence>
<protein>
    <submittedName>
        <fullName evidence="1">Uncharacterized protein</fullName>
    </submittedName>
</protein>
<dbReference type="InterPro" id="IPR032675">
    <property type="entry name" value="LRR_dom_sf"/>
</dbReference>
<dbReference type="InterPro" id="IPR001611">
    <property type="entry name" value="Leu-rich_rpt"/>
</dbReference>
<keyword evidence="2" id="KW-1185">Reference proteome</keyword>
<organism evidence="1 2">
    <name type="scientific">Stephania yunnanensis</name>
    <dbReference type="NCBI Taxonomy" id="152371"/>
    <lineage>
        <taxon>Eukaryota</taxon>
        <taxon>Viridiplantae</taxon>
        <taxon>Streptophyta</taxon>
        <taxon>Embryophyta</taxon>
        <taxon>Tracheophyta</taxon>
        <taxon>Spermatophyta</taxon>
        <taxon>Magnoliopsida</taxon>
        <taxon>Ranunculales</taxon>
        <taxon>Menispermaceae</taxon>
        <taxon>Menispermoideae</taxon>
        <taxon>Cissampelideae</taxon>
        <taxon>Stephania</taxon>
    </lineage>
</organism>
<gene>
    <name evidence="1" type="ORF">Syun_019491</name>
</gene>
<dbReference type="EMBL" id="JBBNAF010000008">
    <property type="protein sequence ID" value="KAK9121874.1"/>
    <property type="molecule type" value="Genomic_DNA"/>
</dbReference>
<dbReference type="PANTHER" id="PTHR12904">
    <property type="match status" value="1"/>
</dbReference>
<name>A0AAP0IU99_9MAGN</name>
<dbReference type="SMART" id="SM00367">
    <property type="entry name" value="LRR_CC"/>
    <property type="match status" value="3"/>
</dbReference>
<reference evidence="1 2" key="1">
    <citation type="submission" date="2024-01" db="EMBL/GenBank/DDBJ databases">
        <title>Genome assemblies of Stephania.</title>
        <authorList>
            <person name="Yang L."/>
        </authorList>
    </citation>
    <scope>NUCLEOTIDE SEQUENCE [LARGE SCALE GENOMIC DNA]</scope>
    <source>
        <strain evidence="1">YNDBR</strain>
        <tissue evidence="1">Leaf</tissue>
    </source>
</reference>
<dbReference type="SUPFAM" id="SSF52047">
    <property type="entry name" value="RNI-like"/>
    <property type="match status" value="2"/>
</dbReference>
<accession>A0AAP0IU99</accession>
<dbReference type="AlphaFoldDB" id="A0AAP0IU99"/>
<dbReference type="Proteomes" id="UP001420932">
    <property type="component" value="Unassembled WGS sequence"/>
</dbReference>
<sequence>MEIQSQPLDQEEMGGLIGLCIDAATKNLESVEKWRRQRRTLERMPTHLGEVVLQRLLSRKLVYPSLLEIFQHCVGSINLRGENLVDVEWMAYLGAYRYLHSINVSGCRGINNSSLWPLTGMDTLKEVDISRCSKLTDAGIVHLLSISKLEKLFVSQTGLTEKGIIQLSSLRKLSVLDLGGLPVTDLALSSLQVLTKLEYLDIWGSKISDGGAAVLKMFSKLNFLNVAWTNVTKVPHLPNLTCLNMSNCTIHSIFEGIADREEGPHLRKLLLSGATLSDINDALLHVEPRHIFFLNVSQSTLQDFEFLGNMTALEHLDLSFTRIRDNNISPILLLGESLRYLNLSNTRLTSTGLGLLVGNLPHIESLLLTHTGVDDSALSYISTMESLKVLDLSNTNIKGLHYLVGHSPDQILTLVELQNLKHLERLDLEETQIRDEAVQPLFGISGLKSLSLKSDFLTDISLHASSSLVNLKFLRIRGALLIASGYASARPLPLLKCVKWRKCWIFDNVTLSSFLSDHGLGLSCHELVPSSPSHWLAYCGVALDALYQTFMACSLHILGRPKVMRLICTFTKVPLHLSYISNQIENSITSSPSTLPERVKWNDNQLFFIAFKSSSLLYNHFAIYQI</sequence>
<dbReference type="Pfam" id="PF13516">
    <property type="entry name" value="LRR_6"/>
    <property type="match status" value="1"/>
</dbReference>
<evidence type="ECO:0000313" key="2">
    <source>
        <dbReference type="Proteomes" id="UP001420932"/>
    </source>
</evidence>
<dbReference type="SMART" id="SM00368">
    <property type="entry name" value="LRR_RI"/>
    <property type="match status" value="4"/>
</dbReference>
<dbReference type="Gene3D" id="3.80.10.10">
    <property type="entry name" value="Ribonuclease Inhibitor"/>
    <property type="match status" value="3"/>
</dbReference>
<proteinExistence type="predicted"/>
<dbReference type="InterPro" id="IPR051341">
    <property type="entry name" value="Zyg-11_UBL_adapter"/>
</dbReference>
<dbReference type="PANTHER" id="PTHR12904:SF23">
    <property type="entry name" value="PROTEIN ZER-1 HOMOLOG"/>
    <property type="match status" value="1"/>
</dbReference>
<comment type="caution">
    <text evidence="1">The sequence shown here is derived from an EMBL/GenBank/DDBJ whole genome shotgun (WGS) entry which is preliminary data.</text>
</comment>